<keyword evidence="6" id="KW-0406">Ion transport</keyword>
<organism evidence="12 13">
    <name type="scientific">Cucurbita argyrosperma subsp. sororia</name>
    <dbReference type="NCBI Taxonomy" id="37648"/>
    <lineage>
        <taxon>Eukaryota</taxon>
        <taxon>Viridiplantae</taxon>
        <taxon>Streptophyta</taxon>
        <taxon>Embryophyta</taxon>
        <taxon>Tracheophyta</taxon>
        <taxon>Spermatophyta</taxon>
        <taxon>Magnoliopsida</taxon>
        <taxon>eudicotyledons</taxon>
        <taxon>Gunneridae</taxon>
        <taxon>Pentapetalae</taxon>
        <taxon>rosids</taxon>
        <taxon>fabids</taxon>
        <taxon>Cucurbitales</taxon>
        <taxon>Cucurbitaceae</taxon>
        <taxon>Cucurbiteae</taxon>
        <taxon>Cucurbita</taxon>
    </lineage>
</organism>
<evidence type="ECO:0000313" key="13">
    <source>
        <dbReference type="Proteomes" id="UP000685013"/>
    </source>
</evidence>
<dbReference type="Pfam" id="PF07885">
    <property type="entry name" value="Ion_trans_2"/>
    <property type="match status" value="2"/>
</dbReference>
<dbReference type="PANTHER" id="PTHR11003:SF282">
    <property type="entry name" value="TWO-PORE POTASSIUM CHANNEL 3"/>
    <property type="match status" value="1"/>
</dbReference>
<dbReference type="AlphaFoldDB" id="A0AAV6N8L6"/>
<sequence length="356" mass="39721">MQELLGVGCSRLFCESSPQRSTFAMEKEPLLPYMSPRGKPPSLPQLYPLPENDEIILPMTPTEFKDRLIFGPSSSPQDASSAFDALTLSLASPRPSASSSRQDPSTPLDPKSQSPSQQGWFVDSKHSCHKSNLHRSKKQHLPWRSSMISTIRSFGTHPVVDALYFCIVTMCTIGYGDITPNSPATKLFSVLFVLVGFGFIDILLSGMELAWVFMHFVEDLGWLDSFYLSVMSVTTVGYGDQAFKSMTGRIFASIWLLVSTLAVARAFLYLAEARVDKRHRMMAKWILGQDMTVSEFLAADTDNNGCVSRSEYVVYKLKEMGKVSEKDVMQISNNFDRLDTGKCGKITLADLLQNHH</sequence>
<evidence type="ECO:0000256" key="1">
    <source>
        <dbReference type="ARBA" id="ARBA00004141"/>
    </source>
</evidence>
<feature type="transmembrane region" description="Helical" evidence="10">
    <location>
        <begin position="250"/>
        <end position="271"/>
    </location>
</feature>
<evidence type="ECO:0000256" key="7">
    <source>
        <dbReference type="ARBA" id="ARBA00023136"/>
    </source>
</evidence>
<evidence type="ECO:0000259" key="11">
    <source>
        <dbReference type="Pfam" id="PF07885"/>
    </source>
</evidence>
<protein>
    <submittedName>
        <fullName evidence="12">Two-pore potassium channel 3</fullName>
    </submittedName>
</protein>
<feature type="compositionally biased region" description="Low complexity" evidence="9">
    <location>
        <begin position="92"/>
        <end position="101"/>
    </location>
</feature>
<evidence type="ECO:0000256" key="5">
    <source>
        <dbReference type="ARBA" id="ARBA00022989"/>
    </source>
</evidence>
<feature type="non-terminal residue" evidence="12">
    <location>
        <position position="1"/>
    </location>
</feature>
<dbReference type="FunFam" id="1.10.287.70:FF:000167">
    <property type="entry name" value="Two-pore potassium channel 2-like"/>
    <property type="match status" value="1"/>
</dbReference>
<dbReference type="GO" id="GO:0005886">
    <property type="term" value="C:plasma membrane"/>
    <property type="evidence" value="ECO:0007669"/>
    <property type="project" value="TreeGrafter"/>
</dbReference>
<evidence type="ECO:0000256" key="6">
    <source>
        <dbReference type="ARBA" id="ARBA00023065"/>
    </source>
</evidence>
<feature type="domain" description="Potassium channel" evidence="11">
    <location>
        <begin position="159"/>
        <end position="204"/>
    </location>
</feature>
<dbReference type="PANTHER" id="PTHR11003">
    <property type="entry name" value="POTASSIUM CHANNEL, SUBFAMILY K"/>
    <property type="match status" value="1"/>
</dbReference>
<dbReference type="InterPro" id="IPR013099">
    <property type="entry name" value="K_chnl_dom"/>
</dbReference>
<accession>A0AAV6N8L6</accession>
<evidence type="ECO:0000256" key="8">
    <source>
        <dbReference type="ARBA" id="ARBA00023303"/>
    </source>
</evidence>
<dbReference type="Proteomes" id="UP000685013">
    <property type="component" value="Chromosome 7"/>
</dbReference>
<evidence type="ECO:0000256" key="10">
    <source>
        <dbReference type="SAM" id="Phobius"/>
    </source>
</evidence>
<comment type="similarity">
    <text evidence="2">Belongs to the two pore domain potassium channel (TC 1.A.1.7) family.</text>
</comment>
<keyword evidence="3" id="KW-0813">Transport</keyword>
<reference evidence="12 13" key="1">
    <citation type="journal article" date="2021" name="Hortic Res">
        <title>The domestication of Cucurbita argyrosperma as revealed by the genome of its wild relative.</title>
        <authorList>
            <person name="Barrera-Redondo J."/>
            <person name="Sanchez-de la Vega G."/>
            <person name="Aguirre-Liguori J.A."/>
            <person name="Castellanos-Morales G."/>
            <person name="Gutierrez-Guerrero Y.T."/>
            <person name="Aguirre-Dugua X."/>
            <person name="Aguirre-Planter E."/>
            <person name="Tenaillon M.I."/>
            <person name="Lira-Saade R."/>
            <person name="Eguiarte L.E."/>
        </authorList>
    </citation>
    <scope>NUCLEOTIDE SEQUENCE [LARGE SCALE GENOMIC DNA]</scope>
    <source>
        <strain evidence="12">JBR-2021</strain>
    </source>
</reference>
<keyword evidence="13" id="KW-1185">Reference proteome</keyword>
<dbReference type="EMBL" id="JAGKQH010000007">
    <property type="protein sequence ID" value="KAG6594361.1"/>
    <property type="molecule type" value="Genomic_DNA"/>
</dbReference>
<dbReference type="InterPro" id="IPR003280">
    <property type="entry name" value="2pore_dom_K_chnl"/>
</dbReference>
<dbReference type="GO" id="GO:0030322">
    <property type="term" value="P:stabilization of membrane potential"/>
    <property type="evidence" value="ECO:0007669"/>
    <property type="project" value="TreeGrafter"/>
</dbReference>
<feature type="transmembrane region" description="Helical" evidence="10">
    <location>
        <begin position="220"/>
        <end position="238"/>
    </location>
</feature>
<name>A0AAV6N8L6_9ROSI</name>
<evidence type="ECO:0000256" key="9">
    <source>
        <dbReference type="SAM" id="MobiDB-lite"/>
    </source>
</evidence>
<evidence type="ECO:0000256" key="2">
    <source>
        <dbReference type="ARBA" id="ARBA00010159"/>
    </source>
</evidence>
<comment type="subcellular location">
    <subcellularLocation>
        <location evidence="1">Membrane</location>
        <topology evidence="1">Multi-pass membrane protein</topology>
    </subcellularLocation>
</comment>
<feature type="transmembrane region" description="Helical" evidence="10">
    <location>
        <begin position="187"/>
        <end position="213"/>
    </location>
</feature>
<keyword evidence="7 10" id="KW-0472">Membrane</keyword>
<dbReference type="GO" id="GO:0009705">
    <property type="term" value="C:plant-type vacuole membrane"/>
    <property type="evidence" value="ECO:0007669"/>
    <property type="project" value="TreeGrafter"/>
</dbReference>
<proteinExistence type="inferred from homology"/>
<evidence type="ECO:0000256" key="3">
    <source>
        <dbReference type="ARBA" id="ARBA00022448"/>
    </source>
</evidence>
<evidence type="ECO:0000313" key="12">
    <source>
        <dbReference type="EMBL" id="KAG6594361.1"/>
    </source>
</evidence>
<keyword evidence="8 12" id="KW-0407">Ion channel</keyword>
<gene>
    <name evidence="12" type="primary">TPK3</name>
    <name evidence="12" type="ORF">SDJN03_10914</name>
</gene>
<evidence type="ECO:0000256" key="4">
    <source>
        <dbReference type="ARBA" id="ARBA00022692"/>
    </source>
</evidence>
<feature type="domain" description="Potassium channel" evidence="11">
    <location>
        <begin position="209"/>
        <end position="272"/>
    </location>
</feature>
<keyword evidence="4 10" id="KW-0812">Transmembrane</keyword>
<feature type="transmembrane region" description="Helical" evidence="10">
    <location>
        <begin position="154"/>
        <end position="175"/>
    </location>
</feature>
<comment type="caution">
    <text evidence="12">The sequence shown here is derived from an EMBL/GenBank/DDBJ whole genome shotgun (WGS) entry which is preliminary data.</text>
</comment>
<dbReference type="PROSITE" id="PS00018">
    <property type="entry name" value="EF_HAND_1"/>
    <property type="match status" value="1"/>
</dbReference>
<dbReference type="GO" id="GO:0015271">
    <property type="term" value="F:outward rectifier potassium channel activity"/>
    <property type="evidence" value="ECO:0007669"/>
    <property type="project" value="TreeGrafter"/>
</dbReference>
<dbReference type="InterPro" id="IPR018247">
    <property type="entry name" value="EF_Hand_1_Ca_BS"/>
</dbReference>
<keyword evidence="5 10" id="KW-1133">Transmembrane helix</keyword>
<feature type="region of interest" description="Disordered" evidence="9">
    <location>
        <begin position="92"/>
        <end position="121"/>
    </location>
</feature>
<dbReference type="GO" id="GO:0022841">
    <property type="term" value="F:potassium ion leak channel activity"/>
    <property type="evidence" value="ECO:0007669"/>
    <property type="project" value="TreeGrafter"/>
</dbReference>